<dbReference type="InterPro" id="IPR036318">
    <property type="entry name" value="FAD-bd_PCMH-like_sf"/>
</dbReference>
<dbReference type="AlphaFoldDB" id="F0XEU9"/>
<evidence type="ECO:0000256" key="2">
    <source>
        <dbReference type="ARBA" id="ARBA00022827"/>
    </source>
</evidence>
<dbReference type="SUPFAM" id="SSF55103">
    <property type="entry name" value="FAD-linked oxidases, C-terminal domain"/>
    <property type="match status" value="1"/>
</dbReference>
<dbReference type="GeneID" id="25974012"/>
<dbReference type="eggNOG" id="KOG1231">
    <property type="taxonomic scope" value="Eukaryota"/>
</dbReference>
<dbReference type="GO" id="GO:0005739">
    <property type="term" value="C:mitochondrion"/>
    <property type="evidence" value="ECO:0007669"/>
    <property type="project" value="TreeGrafter"/>
</dbReference>
<dbReference type="Gene3D" id="3.30.465.10">
    <property type="match status" value="1"/>
</dbReference>
<keyword evidence="5" id="KW-1185">Reference proteome</keyword>
<gene>
    <name evidence="4" type="ORF">CMQ_1164</name>
</gene>
<name>F0XEU9_GROCL</name>
<dbReference type="PANTHER" id="PTHR11748:SF114">
    <property type="entry name" value="ARYL-ALCOHOL OXIDASE VANILLYL-ALCOHOL OXIDASE (AFU_ORTHOLOGUE AFUA_3G09500)-RELATED"/>
    <property type="match status" value="1"/>
</dbReference>
<dbReference type="InterPro" id="IPR016164">
    <property type="entry name" value="FAD-linked_Oxase-like_C"/>
</dbReference>
<dbReference type="Pfam" id="PF01565">
    <property type="entry name" value="FAD_binding_4"/>
    <property type="match status" value="1"/>
</dbReference>
<dbReference type="InterPro" id="IPR016171">
    <property type="entry name" value="Vanillyl_alc_oxidase_C-sub2"/>
</dbReference>
<dbReference type="GO" id="GO:0071949">
    <property type="term" value="F:FAD binding"/>
    <property type="evidence" value="ECO:0007669"/>
    <property type="project" value="InterPro"/>
</dbReference>
<evidence type="ECO:0000313" key="5">
    <source>
        <dbReference type="Proteomes" id="UP000007796"/>
    </source>
</evidence>
<dbReference type="InterPro" id="IPR016170">
    <property type="entry name" value="Cytok_DH_C_sf"/>
</dbReference>
<dbReference type="EMBL" id="GL629765">
    <property type="protein sequence ID" value="EFX04236.1"/>
    <property type="molecule type" value="Genomic_DNA"/>
</dbReference>
<dbReference type="Gene3D" id="3.30.43.10">
    <property type="entry name" value="Uridine Diphospho-n-acetylenolpyruvylglucosamine Reductase, domain 2"/>
    <property type="match status" value="1"/>
</dbReference>
<dbReference type="Proteomes" id="UP000007796">
    <property type="component" value="Unassembled WGS sequence"/>
</dbReference>
<dbReference type="HOGENOM" id="CLU_024402_0_1_1"/>
<dbReference type="InterPro" id="IPR006094">
    <property type="entry name" value="Oxid_FAD_bind_N"/>
</dbReference>
<dbReference type="InParanoid" id="F0XEU9"/>
<dbReference type="STRING" id="655863.F0XEU9"/>
<accession>F0XEU9</accession>
<evidence type="ECO:0000259" key="3">
    <source>
        <dbReference type="PROSITE" id="PS51387"/>
    </source>
</evidence>
<keyword evidence="1" id="KW-0285">Flavoprotein</keyword>
<dbReference type="InterPro" id="IPR016167">
    <property type="entry name" value="FAD-bd_PCMH_sub1"/>
</dbReference>
<dbReference type="PROSITE" id="PS51387">
    <property type="entry name" value="FAD_PCMH"/>
    <property type="match status" value="1"/>
</dbReference>
<keyword evidence="2" id="KW-0274">FAD</keyword>
<protein>
    <submittedName>
        <fullName evidence="4">Vanillyl-alcohol oxidase</fullName>
    </submittedName>
</protein>
<dbReference type="InterPro" id="IPR016169">
    <property type="entry name" value="FAD-bd_PCMH_sub2"/>
</dbReference>
<sequence>MPLIEAFFDQISTILGPDNVSRDSSAGALVGPKGKTAYGDPYPLDEAVKRSPVGAVRPSTVEEVQAVIRAANVFHVRLWTVSRGKNLGYGGTCPVVNGTVVLDLHRMTKIIEINEEFGYAIVEPGVSFFDVYEEIQKRKLKLWPSCPAIGWGSILGNTLDRGFGYTPGGEHSQVQCGMEVVLPSGELLRTGMGAMPDSKLFGLYKGGFGPSIDGLFFQSNFGVATKLGYHVTPAPEAYCRFKINFAEEEDLIPMIDTLTDLLRRNIIGNSPSVSNIFRDAIVSGDPDAIAAVKPYLGTDKYVPYDVMDKLRRQKGWGFWTAHFALYGSREVVPALRDTVKRAFAKVPGATIKECELYTAPEDEVLNASIVGEEEIPNTGVPTLSPLGLLDFGREPGSYHTCFSPLIPPSGKALYDWYITAKKRTVDARFDFFADFHVYARYVIGIELVMYTDAEKERMKGSSFMDDVASHFDFNGGVFNKFLTRIKDSLDPNGILSPGKSGVWNSAGPGSRLHGASEVPKL</sequence>
<evidence type="ECO:0000313" key="4">
    <source>
        <dbReference type="EMBL" id="EFX04236.1"/>
    </source>
</evidence>
<feature type="domain" description="FAD-binding PCMH-type" evidence="3">
    <location>
        <begin position="48"/>
        <end position="234"/>
    </location>
</feature>
<dbReference type="GO" id="GO:1903457">
    <property type="term" value="P:lactate catabolic process"/>
    <property type="evidence" value="ECO:0007669"/>
    <property type="project" value="TreeGrafter"/>
</dbReference>
<dbReference type="SUPFAM" id="SSF56176">
    <property type="entry name" value="FAD-binding/transporter-associated domain-like"/>
    <property type="match status" value="1"/>
</dbReference>
<dbReference type="Gene3D" id="1.10.45.10">
    <property type="entry name" value="Vanillyl-alcohol Oxidase, Chain A, domain 4"/>
    <property type="match status" value="1"/>
</dbReference>
<dbReference type="InterPro" id="IPR016166">
    <property type="entry name" value="FAD-bd_PCMH"/>
</dbReference>
<reference evidence="4 5" key="1">
    <citation type="journal article" date="2011" name="Proc. Natl. Acad. Sci. U.S.A.">
        <title>Genome and transcriptome analyses of the mountain pine beetle-fungal symbiont Grosmannia clavigera, a lodgepole pine pathogen.</title>
        <authorList>
            <person name="DiGuistini S."/>
            <person name="Wang Y."/>
            <person name="Liao N.Y."/>
            <person name="Taylor G."/>
            <person name="Tanguay P."/>
            <person name="Feau N."/>
            <person name="Henrissat B."/>
            <person name="Chan S.K."/>
            <person name="Hesse-Orce U."/>
            <person name="Alamouti S.M."/>
            <person name="Tsui C.K.M."/>
            <person name="Docking R.T."/>
            <person name="Levasseur A."/>
            <person name="Haridas S."/>
            <person name="Robertson G."/>
            <person name="Birol I."/>
            <person name="Holt R.A."/>
            <person name="Marra M.A."/>
            <person name="Hamelin R.C."/>
            <person name="Hirst M."/>
            <person name="Jones S.J.M."/>
            <person name="Bohlmann J."/>
            <person name="Breuil C."/>
        </authorList>
    </citation>
    <scope>NUCLEOTIDE SEQUENCE [LARGE SCALE GENOMIC DNA]</scope>
    <source>
        <strain evidence="5">kw1407 / UAMH 11150</strain>
    </source>
</reference>
<dbReference type="Gene3D" id="3.40.462.10">
    <property type="entry name" value="FAD-linked oxidases, C-terminal domain"/>
    <property type="match status" value="1"/>
</dbReference>
<dbReference type="GO" id="GO:0008720">
    <property type="term" value="F:D-lactate dehydrogenase (NAD+) activity"/>
    <property type="evidence" value="ECO:0007669"/>
    <property type="project" value="TreeGrafter"/>
</dbReference>
<dbReference type="GO" id="GO:0004458">
    <property type="term" value="F:D-lactate dehydrogenase (cytochrome) activity"/>
    <property type="evidence" value="ECO:0007669"/>
    <property type="project" value="TreeGrafter"/>
</dbReference>
<dbReference type="RefSeq" id="XP_014173718.1">
    <property type="nucleotide sequence ID" value="XM_014318243.1"/>
</dbReference>
<dbReference type="OrthoDB" id="5332616at2759"/>
<dbReference type="PANTHER" id="PTHR11748">
    <property type="entry name" value="D-LACTATE DEHYDROGENASE"/>
    <property type="match status" value="1"/>
</dbReference>
<proteinExistence type="predicted"/>
<evidence type="ECO:0000256" key="1">
    <source>
        <dbReference type="ARBA" id="ARBA00022630"/>
    </source>
</evidence>
<organism evidence="5">
    <name type="scientific">Grosmannia clavigera (strain kw1407 / UAMH 11150)</name>
    <name type="common">Blue stain fungus</name>
    <name type="synonym">Graphiocladiella clavigera</name>
    <dbReference type="NCBI Taxonomy" id="655863"/>
    <lineage>
        <taxon>Eukaryota</taxon>
        <taxon>Fungi</taxon>
        <taxon>Dikarya</taxon>
        <taxon>Ascomycota</taxon>
        <taxon>Pezizomycotina</taxon>
        <taxon>Sordariomycetes</taxon>
        <taxon>Sordariomycetidae</taxon>
        <taxon>Ophiostomatales</taxon>
        <taxon>Ophiostomataceae</taxon>
        <taxon>Leptographium</taxon>
    </lineage>
</organism>